<gene>
    <name evidence="1" type="ORF">GPM918_LOCUS39110</name>
    <name evidence="2" type="ORF">SRO942_LOCUS39964</name>
</gene>
<evidence type="ECO:0000313" key="1">
    <source>
        <dbReference type="EMBL" id="CAF1549397.1"/>
    </source>
</evidence>
<keyword evidence="3" id="KW-1185">Reference proteome</keyword>
<dbReference type="Proteomes" id="UP000663829">
    <property type="component" value="Unassembled WGS sequence"/>
</dbReference>
<evidence type="ECO:0000313" key="3">
    <source>
        <dbReference type="Proteomes" id="UP000663829"/>
    </source>
</evidence>
<evidence type="ECO:0000313" key="2">
    <source>
        <dbReference type="EMBL" id="CAF4410292.1"/>
    </source>
</evidence>
<dbReference type="Proteomes" id="UP000681722">
    <property type="component" value="Unassembled WGS sequence"/>
</dbReference>
<organism evidence="1 3">
    <name type="scientific">Didymodactylos carnosus</name>
    <dbReference type="NCBI Taxonomy" id="1234261"/>
    <lineage>
        <taxon>Eukaryota</taxon>
        <taxon>Metazoa</taxon>
        <taxon>Spiralia</taxon>
        <taxon>Gnathifera</taxon>
        <taxon>Rotifera</taxon>
        <taxon>Eurotatoria</taxon>
        <taxon>Bdelloidea</taxon>
        <taxon>Philodinida</taxon>
        <taxon>Philodinidae</taxon>
        <taxon>Didymodactylos</taxon>
    </lineage>
</organism>
<comment type="caution">
    <text evidence="1">The sequence shown here is derived from an EMBL/GenBank/DDBJ whole genome shotgun (WGS) entry which is preliminary data.</text>
</comment>
<sequence>MHAYRQLDHCSKTTTDIGEALESPVSNLLLQLSPY</sequence>
<proteinExistence type="predicted"/>
<reference evidence="1" key="1">
    <citation type="submission" date="2021-02" db="EMBL/GenBank/DDBJ databases">
        <authorList>
            <person name="Nowell W R."/>
        </authorList>
    </citation>
    <scope>NUCLEOTIDE SEQUENCE</scope>
</reference>
<name>A0A815WIL7_9BILA</name>
<dbReference type="EMBL" id="CAJOBC010092561">
    <property type="protein sequence ID" value="CAF4410292.1"/>
    <property type="molecule type" value="Genomic_DNA"/>
</dbReference>
<protein>
    <submittedName>
        <fullName evidence="1">Uncharacterized protein</fullName>
    </submittedName>
</protein>
<feature type="non-terminal residue" evidence="1">
    <location>
        <position position="1"/>
    </location>
</feature>
<dbReference type="AlphaFoldDB" id="A0A815WIL7"/>
<dbReference type="EMBL" id="CAJNOQ010026898">
    <property type="protein sequence ID" value="CAF1549397.1"/>
    <property type="molecule type" value="Genomic_DNA"/>
</dbReference>
<accession>A0A815WIL7</accession>